<dbReference type="RefSeq" id="WP_155655144.1">
    <property type="nucleotide sequence ID" value="NZ_WOBN01000003.1"/>
</dbReference>
<comment type="caution">
    <text evidence="2">The sequence shown here is derived from an EMBL/GenBank/DDBJ whole genome shotgun (WGS) entry which is preliminary data.</text>
</comment>
<evidence type="ECO:0000256" key="1">
    <source>
        <dbReference type="SAM" id="SignalP"/>
    </source>
</evidence>
<proteinExistence type="predicted"/>
<dbReference type="EMBL" id="WOBN01000003">
    <property type="protein sequence ID" value="MUK47874.1"/>
    <property type="molecule type" value="Genomic_DNA"/>
</dbReference>
<dbReference type="AlphaFoldDB" id="A0A844NXK1"/>
<name>A0A844NXK1_ALIFS</name>
<sequence length="105" mass="11586">MKNLTTIATIISGIILSGNALAEDEAQAKQYVLAEFPTIKNESDSEALKQLIIDNYYNFSPETIAVLEKVTEKDISSNKLVITELEKLGKDALLQDTDHGLVVNY</sequence>
<feature type="chain" id="PRO_5032309570" evidence="1">
    <location>
        <begin position="23"/>
        <end position="105"/>
    </location>
</feature>
<evidence type="ECO:0000313" key="3">
    <source>
        <dbReference type="Proteomes" id="UP000448038"/>
    </source>
</evidence>
<keyword evidence="1" id="KW-0732">Signal</keyword>
<evidence type="ECO:0000313" key="2">
    <source>
        <dbReference type="EMBL" id="MUK47874.1"/>
    </source>
</evidence>
<dbReference type="Proteomes" id="UP000448038">
    <property type="component" value="Unassembled WGS sequence"/>
</dbReference>
<protein>
    <submittedName>
        <fullName evidence="2">Uncharacterized protein</fullName>
    </submittedName>
</protein>
<reference evidence="2 3" key="1">
    <citation type="submission" date="2019-11" db="EMBL/GenBank/DDBJ databases">
        <title>Using colonization assays and comparative genomics to discover symbiosis behaviors and factors in Vibrio fischeri.</title>
        <authorList>
            <person name="Bongrand C."/>
            <person name="Moriano-Gutierrez S."/>
            <person name="Arevalo P."/>
            <person name="Mcfall-Ngai M."/>
            <person name="Visick K."/>
            <person name="Polz M.F."/>
            <person name="Ruby E.G."/>
        </authorList>
    </citation>
    <scope>NUCLEOTIDE SEQUENCE [LARGE SCALE GENOMIC DNA]</scope>
    <source>
        <strain evidence="3">emors.4.1</strain>
    </source>
</reference>
<gene>
    <name evidence="2" type="ORF">GNP88_01605</name>
</gene>
<feature type="signal peptide" evidence="1">
    <location>
        <begin position="1"/>
        <end position="22"/>
    </location>
</feature>
<organism evidence="2 3">
    <name type="scientific">Aliivibrio fischeri</name>
    <name type="common">Vibrio fischeri</name>
    <dbReference type="NCBI Taxonomy" id="668"/>
    <lineage>
        <taxon>Bacteria</taxon>
        <taxon>Pseudomonadati</taxon>
        <taxon>Pseudomonadota</taxon>
        <taxon>Gammaproteobacteria</taxon>
        <taxon>Vibrionales</taxon>
        <taxon>Vibrionaceae</taxon>
        <taxon>Aliivibrio</taxon>
    </lineage>
</organism>
<accession>A0A844NXK1</accession>